<sequence>MNPAATPALASRRRSAADPGRGGHRILQGSHIRADWPPEVAFLDGLLALGLDINAGSRMCVC</sequence>
<name>A0A484NSE2_9ZZZZ</name>
<protein>
    <submittedName>
        <fullName evidence="2">Uncharacterized protein</fullName>
    </submittedName>
</protein>
<accession>A0A484NSE2</accession>
<dbReference type="AlphaFoldDB" id="A0A484NSE2"/>
<reference evidence="2" key="1">
    <citation type="submission" date="2019-03" db="EMBL/GenBank/DDBJ databases">
        <authorList>
            <person name="Danneels B."/>
        </authorList>
    </citation>
    <scope>NUCLEOTIDE SEQUENCE</scope>
</reference>
<feature type="region of interest" description="Disordered" evidence="1">
    <location>
        <begin position="1"/>
        <end position="24"/>
    </location>
</feature>
<proteinExistence type="predicted"/>
<evidence type="ECO:0000256" key="1">
    <source>
        <dbReference type="SAM" id="MobiDB-lite"/>
    </source>
</evidence>
<gene>
    <name evidence="2" type="ORF">AMP9_2187</name>
</gene>
<dbReference type="EMBL" id="CAADHY010000006">
    <property type="protein sequence ID" value="VFR16472.1"/>
    <property type="molecule type" value="Genomic_DNA"/>
</dbReference>
<evidence type="ECO:0000313" key="2">
    <source>
        <dbReference type="EMBL" id="VFR16472.1"/>
    </source>
</evidence>
<organism evidence="2">
    <name type="scientific">plant metagenome</name>
    <dbReference type="NCBI Taxonomy" id="1297885"/>
    <lineage>
        <taxon>unclassified sequences</taxon>
        <taxon>metagenomes</taxon>
        <taxon>organismal metagenomes</taxon>
    </lineage>
</organism>